<evidence type="ECO:0000256" key="3">
    <source>
        <dbReference type="ARBA" id="ARBA00022989"/>
    </source>
</evidence>
<name>A0A8H6Q445_9EURO</name>
<feature type="transmembrane region" description="Helical" evidence="6">
    <location>
        <begin position="115"/>
        <end position="134"/>
    </location>
</feature>
<feature type="binding site" evidence="5">
    <location>
        <position position="285"/>
    </location>
    <ligand>
        <name>Zn(2+)</name>
        <dbReference type="ChEBI" id="CHEBI:29105"/>
    </ligand>
</feature>
<feature type="binding site" evidence="5">
    <location>
        <position position="136"/>
    </location>
    <ligand>
        <name>Zn(2+)</name>
        <dbReference type="ChEBI" id="CHEBI:29105"/>
    </ligand>
</feature>
<dbReference type="EMBL" id="JACBAE010001321">
    <property type="protein sequence ID" value="KAF7165186.1"/>
    <property type="molecule type" value="Genomic_DNA"/>
</dbReference>
<feature type="transmembrane region" description="Helical" evidence="6">
    <location>
        <begin position="154"/>
        <end position="174"/>
    </location>
</feature>
<protein>
    <recommendedName>
        <fullName evidence="9">Hemolysin-III channel protein Izh2</fullName>
    </recommendedName>
</protein>
<comment type="subcellular location">
    <subcellularLocation>
        <location evidence="1">Membrane</location>
        <topology evidence="1">Multi-pass membrane protein</topology>
    </subcellularLocation>
</comment>
<dbReference type="GO" id="GO:0006882">
    <property type="term" value="P:intracellular zinc ion homeostasis"/>
    <property type="evidence" value="ECO:0007669"/>
    <property type="project" value="TreeGrafter"/>
</dbReference>
<comment type="caution">
    <text evidence="7">The sequence shown here is derived from an EMBL/GenBank/DDBJ whole genome shotgun (WGS) entry which is preliminary data.</text>
</comment>
<feature type="transmembrane region" description="Helical" evidence="6">
    <location>
        <begin position="282"/>
        <end position="299"/>
    </location>
</feature>
<feature type="transmembrane region" description="Helical" evidence="6">
    <location>
        <begin position="211"/>
        <end position="232"/>
    </location>
</feature>
<keyword evidence="5" id="KW-0862">Zinc</keyword>
<accession>A0A8H6Q445</accession>
<dbReference type="GO" id="GO:0016020">
    <property type="term" value="C:membrane"/>
    <property type="evidence" value="ECO:0007669"/>
    <property type="project" value="UniProtKB-SubCell"/>
</dbReference>
<dbReference type="Proteomes" id="UP000654922">
    <property type="component" value="Unassembled WGS sequence"/>
</dbReference>
<organism evidence="7 8">
    <name type="scientific">Aspergillus felis</name>
    <dbReference type="NCBI Taxonomy" id="1287682"/>
    <lineage>
        <taxon>Eukaryota</taxon>
        <taxon>Fungi</taxon>
        <taxon>Dikarya</taxon>
        <taxon>Ascomycota</taxon>
        <taxon>Pezizomycotina</taxon>
        <taxon>Eurotiomycetes</taxon>
        <taxon>Eurotiomycetidae</taxon>
        <taxon>Eurotiales</taxon>
        <taxon>Aspergillaceae</taxon>
        <taxon>Aspergillus</taxon>
        <taxon>Aspergillus subgen. Fumigati</taxon>
    </lineage>
</organism>
<feature type="transmembrane region" description="Helical" evidence="6">
    <location>
        <begin position="83"/>
        <end position="103"/>
    </location>
</feature>
<evidence type="ECO:0000313" key="8">
    <source>
        <dbReference type="Proteomes" id="UP000654922"/>
    </source>
</evidence>
<gene>
    <name evidence="7" type="ORF">CNMCM5623_009452</name>
</gene>
<dbReference type="Pfam" id="PF03006">
    <property type="entry name" value="HlyIII"/>
    <property type="match status" value="1"/>
</dbReference>
<feature type="binding site" evidence="5">
    <location>
        <position position="281"/>
    </location>
    <ligand>
        <name>Zn(2+)</name>
        <dbReference type="ChEBI" id="CHEBI:29105"/>
    </ligand>
</feature>
<proteinExistence type="predicted"/>
<dbReference type="PANTHER" id="PTHR20855:SF130">
    <property type="entry name" value="HAEMOLYSIN-III FAMILY PROTEIN"/>
    <property type="match status" value="1"/>
</dbReference>
<feature type="transmembrane region" description="Helical" evidence="6">
    <location>
        <begin position="181"/>
        <end position="199"/>
    </location>
</feature>
<dbReference type="PANTHER" id="PTHR20855">
    <property type="entry name" value="ADIPOR/PROGESTIN RECEPTOR-RELATED"/>
    <property type="match status" value="1"/>
</dbReference>
<keyword evidence="5" id="KW-0479">Metal-binding</keyword>
<evidence type="ECO:0000256" key="6">
    <source>
        <dbReference type="SAM" id="Phobius"/>
    </source>
</evidence>
<dbReference type="AlphaFoldDB" id="A0A8H6Q445"/>
<evidence type="ECO:0000313" key="7">
    <source>
        <dbReference type="EMBL" id="KAF7165186.1"/>
    </source>
</evidence>
<reference evidence="7" key="1">
    <citation type="submission" date="2020-06" db="EMBL/GenBank/DDBJ databases">
        <title>Draft genome sequences of strains closely related to Aspergillus parafelis and Aspergillus hiratsukae.</title>
        <authorList>
            <person name="Dos Santos R.A.C."/>
            <person name="Rivero-Menendez O."/>
            <person name="Steenwyk J.L."/>
            <person name="Mead M.E."/>
            <person name="Goldman G.H."/>
            <person name="Alastruey-Izquierdo A."/>
            <person name="Rokas A."/>
        </authorList>
    </citation>
    <scope>NUCLEOTIDE SEQUENCE</scope>
    <source>
        <strain evidence="7">CNM-CM5623</strain>
    </source>
</reference>
<evidence type="ECO:0000256" key="4">
    <source>
        <dbReference type="ARBA" id="ARBA00023136"/>
    </source>
</evidence>
<keyword evidence="4 6" id="KW-0472">Membrane</keyword>
<dbReference type="OrthoDB" id="529367at2759"/>
<dbReference type="GO" id="GO:0046872">
    <property type="term" value="F:metal ion binding"/>
    <property type="evidence" value="ECO:0007669"/>
    <property type="project" value="UniProtKB-KW"/>
</dbReference>
<evidence type="ECO:0000256" key="5">
    <source>
        <dbReference type="PIRSR" id="PIRSR604254-1"/>
    </source>
</evidence>
<dbReference type="GO" id="GO:0038023">
    <property type="term" value="F:signaling receptor activity"/>
    <property type="evidence" value="ECO:0007669"/>
    <property type="project" value="TreeGrafter"/>
</dbReference>
<evidence type="ECO:0008006" key="9">
    <source>
        <dbReference type="Google" id="ProtNLM"/>
    </source>
</evidence>
<sequence length="313" mass="34996">MAMTSVRLTFAYLLSPSSPKVVEKPPVKVSLSPKKQRVFHASQIPAWMQWDPYILRGYRAQLDSYEQCFWSLFYLHNESVNTWSHMIPGMYFLTLLLAIDYWIIQLPLEVPAIDILAIQTYVAGTAGCLIFSAAFHATNAHSPEVAHAFLKLDYLGIVMTITTTCISVTYFALYSYPVLQVTYILFTLLCAATIFWVALDPRMDGARAGPWRAAVFFLLAASGLAPIFHVVWAEASSGLIGVPLDSLTVTCSSYAVGTAVYVTRFPERFWPARFDLIGASHQIFHILVAFGQIVHLFGLREVLLRVHMGMCAV</sequence>
<evidence type="ECO:0000256" key="2">
    <source>
        <dbReference type="ARBA" id="ARBA00022692"/>
    </source>
</evidence>
<evidence type="ECO:0000256" key="1">
    <source>
        <dbReference type="ARBA" id="ARBA00004141"/>
    </source>
</evidence>
<keyword evidence="3 6" id="KW-1133">Transmembrane helix</keyword>
<keyword evidence="2 6" id="KW-0812">Transmembrane</keyword>
<dbReference type="InterPro" id="IPR004254">
    <property type="entry name" value="AdipoR/HlyIII-related"/>
</dbReference>